<reference evidence="2" key="1">
    <citation type="journal article" date="2014" name="Science">
        <title>The coffee genome provides insight into the convergent evolution of caffeine biosynthesis.</title>
        <authorList>
            <person name="Denoeud F."/>
            <person name="Carretero-Paulet L."/>
            <person name="Dereeper A."/>
            <person name="Droc G."/>
            <person name="Guyot R."/>
            <person name="Pietrella M."/>
            <person name="Zheng C."/>
            <person name="Alberti A."/>
            <person name="Anthony F."/>
            <person name="Aprea G."/>
            <person name="Aury J.M."/>
            <person name="Bento P."/>
            <person name="Bernard M."/>
            <person name="Bocs S."/>
            <person name="Campa C."/>
            <person name="Cenci A."/>
            <person name="Combes M.C."/>
            <person name="Crouzillat D."/>
            <person name="Da Silva C."/>
            <person name="Daddiego L."/>
            <person name="De Bellis F."/>
            <person name="Dussert S."/>
            <person name="Garsmeur O."/>
            <person name="Gayraud T."/>
            <person name="Guignon V."/>
            <person name="Jahn K."/>
            <person name="Jamilloux V."/>
            <person name="Joet T."/>
            <person name="Labadie K."/>
            <person name="Lan T."/>
            <person name="Leclercq J."/>
            <person name="Lepelley M."/>
            <person name="Leroy T."/>
            <person name="Li L.T."/>
            <person name="Librado P."/>
            <person name="Lopez L."/>
            <person name="Munoz A."/>
            <person name="Noel B."/>
            <person name="Pallavicini A."/>
            <person name="Perrotta G."/>
            <person name="Poncet V."/>
            <person name="Pot D."/>
            <person name="Priyono X."/>
            <person name="Rigoreau M."/>
            <person name="Rouard M."/>
            <person name="Rozas J."/>
            <person name="Tranchant-Dubreuil C."/>
            <person name="VanBuren R."/>
            <person name="Zhang Q."/>
            <person name="Andrade A.C."/>
            <person name="Argout X."/>
            <person name="Bertrand B."/>
            <person name="de Kochko A."/>
            <person name="Graziosi G."/>
            <person name="Henry R.J."/>
            <person name="Jayarama X."/>
            <person name="Ming R."/>
            <person name="Nagai C."/>
            <person name="Rounsley S."/>
            <person name="Sankoff D."/>
            <person name="Giuliano G."/>
            <person name="Albert V.A."/>
            <person name="Wincker P."/>
            <person name="Lashermes P."/>
        </authorList>
    </citation>
    <scope>NUCLEOTIDE SEQUENCE [LARGE SCALE GENOMIC DNA]</scope>
    <source>
        <strain evidence="2">cv. DH200-94</strain>
    </source>
</reference>
<protein>
    <submittedName>
        <fullName evidence="1">Uncharacterized protein</fullName>
    </submittedName>
</protein>
<dbReference type="Proteomes" id="UP000295252">
    <property type="component" value="Chromosome V"/>
</dbReference>
<evidence type="ECO:0000313" key="2">
    <source>
        <dbReference type="Proteomes" id="UP000295252"/>
    </source>
</evidence>
<dbReference type="EMBL" id="HG739174">
    <property type="protein sequence ID" value="CDP14650.1"/>
    <property type="molecule type" value="Genomic_DNA"/>
</dbReference>
<dbReference type="AlphaFoldDB" id="A0A068V1J6"/>
<accession>A0A068V1J6</accession>
<dbReference type="PhylomeDB" id="A0A068V1J6"/>
<dbReference type="Gramene" id="CDP14650">
    <property type="protein sequence ID" value="CDP14650"/>
    <property type="gene ID" value="GSCOC_T00042045001"/>
</dbReference>
<evidence type="ECO:0000313" key="1">
    <source>
        <dbReference type="EMBL" id="CDP14650.1"/>
    </source>
</evidence>
<organism evidence="1 2">
    <name type="scientific">Coffea canephora</name>
    <name type="common">Robusta coffee</name>
    <dbReference type="NCBI Taxonomy" id="49390"/>
    <lineage>
        <taxon>Eukaryota</taxon>
        <taxon>Viridiplantae</taxon>
        <taxon>Streptophyta</taxon>
        <taxon>Embryophyta</taxon>
        <taxon>Tracheophyta</taxon>
        <taxon>Spermatophyta</taxon>
        <taxon>Magnoliopsida</taxon>
        <taxon>eudicotyledons</taxon>
        <taxon>Gunneridae</taxon>
        <taxon>Pentapetalae</taxon>
        <taxon>asterids</taxon>
        <taxon>lamiids</taxon>
        <taxon>Gentianales</taxon>
        <taxon>Rubiaceae</taxon>
        <taxon>Ixoroideae</taxon>
        <taxon>Gardenieae complex</taxon>
        <taxon>Bertiereae - Coffeeae clade</taxon>
        <taxon>Coffeeae</taxon>
        <taxon>Coffea</taxon>
    </lineage>
</organism>
<keyword evidence="2" id="KW-1185">Reference proteome</keyword>
<gene>
    <name evidence="1" type="ORF">GSCOC_T00042045001</name>
</gene>
<sequence length="51" mass="5809">MEEAKQDFITQVKIVILNLFLGNICKTWTKEDVIDKVKQYGVANISGSYIC</sequence>
<dbReference type="InParanoid" id="A0A068V1J6"/>
<name>A0A068V1J6_COFCA</name>
<proteinExistence type="predicted"/>